<accession>A0AAP2DAK4</accession>
<protein>
    <submittedName>
        <fullName evidence="2">Uncharacterized protein</fullName>
    </submittedName>
</protein>
<evidence type="ECO:0000313" key="2">
    <source>
        <dbReference type="EMBL" id="MBT1688209.1"/>
    </source>
</evidence>
<gene>
    <name evidence="2" type="ORF">KK078_16680</name>
</gene>
<dbReference type="AlphaFoldDB" id="A0AAP2DAK4"/>
<sequence length="165" mass="18716">MDWSKIIIGIAGAVLTGVVLYFVKKLEEKLTWTERRNRFRKLNNVFQGSVQQVIKGVMCTAACKLVLKTQRRGKLKGTLEVLYDDQGEYPHSLQEMKVTGNYHYDFLLTLTYENSKESSHQAGVIILHFAPTGDALRGEFMGYGPITTNIDECRGKVSLKRVIKD</sequence>
<comment type="caution">
    <text evidence="2">The sequence shown here is derived from an EMBL/GenBank/DDBJ whole genome shotgun (WGS) entry which is preliminary data.</text>
</comment>
<keyword evidence="1" id="KW-0812">Transmembrane</keyword>
<evidence type="ECO:0000313" key="3">
    <source>
        <dbReference type="Proteomes" id="UP001319180"/>
    </source>
</evidence>
<keyword evidence="3" id="KW-1185">Reference proteome</keyword>
<dbReference type="EMBL" id="JAHESC010000024">
    <property type="protein sequence ID" value="MBT1688209.1"/>
    <property type="molecule type" value="Genomic_DNA"/>
</dbReference>
<organism evidence="2 3">
    <name type="scientific">Dawidia soli</name>
    <dbReference type="NCBI Taxonomy" id="2782352"/>
    <lineage>
        <taxon>Bacteria</taxon>
        <taxon>Pseudomonadati</taxon>
        <taxon>Bacteroidota</taxon>
        <taxon>Cytophagia</taxon>
        <taxon>Cytophagales</taxon>
        <taxon>Chryseotaleaceae</taxon>
        <taxon>Dawidia</taxon>
    </lineage>
</organism>
<reference evidence="2 3" key="1">
    <citation type="submission" date="2021-05" db="EMBL/GenBank/DDBJ databases">
        <title>A Polyphasic approach of four new species of the genus Ohtaekwangia: Ohtaekwangia histidinii sp. nov., Ohtaekwangia cretensis sp. nov., Ohtaekwangia indiensis sp. nov., Ohtaekwangia reichenbachii sp. nov. from diverse environment.</title>
        <authorList>
            <person name="Octaviana S."/>
        </authorList>
    </citation>
    <scope>NUCLEOTIDE SEQUENCE [LARGE SCALE GENOMIC DNA]</scope>
    <source>
        <strain evidence="2 3">PWU37</strain>
    </source>
</reference>
<dbReference type="Proteomes" id="UP001319180">
    <property type="component" value="Unassembled WGS sequence"/>
</dbReference>
<name>A0AAP2DAK4_9BACT</name>
<dbReference type="RefSeq" id="WP_254091437.1">
    <property type="nucleotide sequence ID" value="NZ_JAHESC010000024.1"/>
</dbReference>
<proteinExistence type="predicted"/>
<keyword evidence="1" id="KW-1133">Transmembrane helix</keyword>
<keyword evidence="1" id="KW-0472">Membrane</keyword>
<feature type="transmembrane region" description="Helical" evidence="1">
    <location>
        <begin position="6"/>
        <end position="23"/>
    </location>
</feature>
<evidence type="ECO:0000256" key="1">
    <source>
        <dbReference type="SAM" id="Phobius"/>
    </source>
</evidence>